<evidence type="ECO:0000313" key="11">
    <source>
        <dbReference type="WBParaSite" id="SVE_1848200.1"/>
    </source>
</evidence>
<protein>
    <submittedName>
        <fullName evidence="11">Homeobox protein abdominal-B (inferred by orthology to a D. melanogaster protein)</fullName>
    </submittedName>
</protein>
<evidence type="ECO:0000256" key="6">
    <source>
        <dbReference type="PROSITE-ProRule" id="PRU00108"/>
    </source>
</evidence>
<dbReference type="Gene3D" id="1.10.10.60">
    <property type="entry name" value="Homeodomain-like"/>
    <property type="match status" value="1"/>
</dbReference>
<dbReference type="InterPro" id="IPR001356">
    <property type="entry name" value="HD"/>
</dbReference>
<accession>A0A0K0G194</accession>
<feature type="compositionally biased region" description="Polar residues" evidence="8">
    <location>
        <begin position="100"/>
        <end position="114"/>
    </location>
</feature>
<reference evidence="10" key="1">
    <citation type="submission" date="2014-07" db="EMBL/GenBank/DDBJ databases">
        <authorList>
            <person name="Martin A.A"/>
            <person name="De Silva N."/>
        </authorList>
    </citation>
    <scope>NUCLEOTIDE SEQUENCE</scope>
</reference>
<feature type="compositionally biased region" description="Low complexity" evidence="8">
    <location>
        <begin position="121"/>
        <end position="185"/>
    </location>
</feature>
<dbReference type="GO" id="GO:0005634">
    <property type="term" value="C:nucleus"/>
    <property type="evidence" value="ECO:0007669"/>
    <property type="project" value="UniProtKB-SubCell"/>
</dbReference>
<feature type="domain" description="Homeobox" evidence="9">
    <location>
        <begin position="296"/>
        <end position="356"/>
    </location>
</feature>
<dbReference type="InterPro" id="IPR020479">
    <property type="entry name" value="HD_metazoa"/>
</dbReference>
<evidence type="ECO:0000256" key="7">
    <source>
        <dbReference type="RuleBase" id="RU000682"/>
    </source>
</evidence>
<evidence type="ECO:0000256" key="5">
    <source>
        <dbReference type="ARBA" id="ARBA00023242"/>
    </source>
</evidence>
<dbReference type="PRINTS" id="PR00024">
    <property type="entry name" value="HOMEOBOX"/>
</dbReference>
<keyword evidence="5 6" id="KW-0539">Nucleus</keyword>
<evidence type="ECO:0000256" key="2">
    <source>
        <dbReference type="ARBA" id="ARBA00006317"/>
    </source>
</evidence>
<organism evidence="10 11">
    <name type="scientific">Strongyloides venezuelensis</name>
    <name type="common">Threadworm</name>
    <dbReference type="NCBI Taxonomy" id="75913"/>
    <lineage>
        <taxon>Eukaryota</taxon>
        <taxon>Metazoa</taxon>
        <taxon>Ecdysozoa</taxon>
        <taxon>Nematoda</taxon>
        <taxon>Chromadorea</taxon>
        <taxon>Rhabditida</taxon>
        <taxon>Tylenchina</taxon>
        <taxon>Panagrolaimomorpha</taxon>
        <taxon>Strongyloidoidea</taxon>
        <taxon>Strongyloididae</taxon>
        <taxon>Strongyloides</taxon>
    </lineage>
</organism>
<dbReference type="CDD" id="cd00086">
    <property type="entry name" value="homeodomain"/>
    <property type="match status" value="1"/>
</dbReference>
<evidence type="ECO:0000259" key="9">
    <source>
        <dbReference type="PROSITE" id="PS50071"/>
    </source>
</evidence>
<dbReference type="InterPro" id="IPR009057">
    <property type="entry name" value="Homeodomain-like_sf"/>
</dbReference>
<dbReference type="PROSITE" id="PS00027">
    <property type="entry name" value="HOMEOBOX_1"/>
    <property type="match status" value="1"/>
</dbReference>
<evidence type="ECO:0000256" key="8">
    <source>
        <dbReference type="SAM" id="MobiDB-lite"/>
    </source>
</evidence>
<dbReference type="InterPro" id="IPR046333">
    <property type="entry name" value="HXA10/ABDB-like"/>
</dbReference>
<dbReference type="SUPFAM" id="SSF46689">
    <property type="entry name" value="Homeodomain-like"/>
    <property type="match status" value="1"/>
</dbReference>
<dbReference type="Proteomes" id="UP000035680">
    <property type="component" value="Unassembled WGS sequence"/>
</dbReference>
<feature type="compositionally biased region" description="Polar residues" evidence="8">
    <location>
        <begin position="186"/>
        <end position="212"/>
    </location>
</feature>
<evidence type="ECO:0000313" key="10">
    <source>
        <dbReference type="Proteomes" id="UP000035680"/>
    </source>
</evidence>
<proteinExistence type="inferred from homology"/>
<comment type="subcellular location">
    <subcellularLocation>
        <location evidence="1 6 7">Nucleus</location>
    </subcellularLocation>
</comment>
<sequence length="375" mass="40967">MQAAMQSQASIAAVAGFPIAAAAGIIDPNRGYSMSTGSQRNLPANDPMALWSQASAAGMYNNSNLEGNTNNHQNTNYSNSHLMTSVTNPYNASVYSWNNSTSATSFPSPRSTNPLHGIGGTNTTTTSRPSSTTETSGNTSTSSSATTNISSPFSSGSFPGTVPTTSNNPTTNNNNNEVRSGSNSGTDQNNETIRNSAQNNVENNRSSTTATDALQRCFPPTNGFEMMQRMNPIYSNDIATAAAVAAVSGNNPWQPYSYNTYGYNPLLSQQYPGYFSAQDLSVVGDHSSLDWTGSHSRDRKKRKPYTKFQILELEKEFAFSSYVNKQKRVDLAQQLQLTERQVKIWFQNRRMKDKKTKARCYNMTMPVRQACINSE</sequence>
<dbReference type="PANTHER" id="PTHR45874">
    <property type="entry name" value="HOMEOBOX PROTEIN ABDOMINAL-B"/>
    <property type="match status" value="1"/>
</dbReference>
<dbReference type="PROSITE" id="PS50071">
    <property type="entry name" value="HOMEOBOX_2"/>
    <property type="match status" value="1"/>
</dbReference>
<name>A0A0K0G194_STRVS</name>
<dbReference type="Pfam" id="PF00046">
    <property type="entry name" value="Homeodomain"/>
    <property type="match status" value="1"/>
</dbReference>
<comment type="similarity">
    <text evidence="2">Belongs to the Abd-B homeobox family.</text>
</comment>
<dbReference type="STRING" id="75913.A0A0K0G194"/>
<keyword evidence="4 6" id="KW-0371">Homeobox</keyword>
<dbReference type="GO" id="GO:0000981">
    <property type="term" value="F:DNA-binding transcription factor activity, RNA polymerase II-specific"/>
    <property type="evidence" value="ECO:0007669"/>
    <property type="project" value="InterPro"/>
</dbReference>
<dbReference type="PANTHER" id="PTHR45874:SF4">
    <property type="entry name" value="HOMEOBOX PROTEIN ABDOMINAL-B"/>
    <property type="match status" value="1"/>
</dbReference>
<reference evidence="11" key="2">
    <citation type="submission" date="2015-08" db="UniProtKB">
        <authorList>
            <consortium name="WormBaseParasite"/>
        </authorList>
    </citation>
    <scope>IDENTIFICATION</scope>
</reference>
<dbReference type="SMART" id="SM00389">
    <property type="entry name" value="HOX"/>
    <property type="match status" value="1"/>
</dbReference>
<evidence type="ECO:0000256" key="1">
    <source>
        <dbReference type="ARBA" id="ARBA00004123"/>
    </source>
</evidence>
<keyword evidence="3 6" id="KW-0238">DNA-binding</keyword>
<dbReference type="AlphaFoldDB" id="A0A0K0G194"/>
<evidence type="ECO:0000256" key="3">
    <source>
        <dbReference type="ARBA" id="ARBA00023125"/>
    </source>
</evidence>
<dbReference type="WBParaSite" id="SVE_1848200.1">
    <property type="protein sequence ID" value="SVE_1848200.1"/>
    <property type="gene ID" value="SVE_1848200"/>
</dbReference>
<feature type="region of interest" description="Disordered" evidence="8">
    <location>
        <begin position="100"/>
        <end position="214"/>
    </location>
</feature>
<evidence type="ECO:0000256" key="4">
    <source>
        <dbReference type="ARBA" id="ARBA00023155"/>
    </source>
</evidence>
<keyword evidence="10" id="KW-1185">Reference proteome</keyword>
<dbReference type="InterPro" id="IPR017970">
    <property type="entry name" value="Homeobox_CS"/>
</dbReference>
<dbReference type="GO" id="GO:0000978">
    <property type="term" value="F:RNA polymerase II cis-regulatory region sequence-specific DNA binding"/>
    <property type="evidence" value="ECO:0007669"/>
    <property type="project" value="TreeGrafter"/>
</dbReference>
<feature type="DNA-binding region" description="Homeobox" evidence="6">
    <location>
        <begin position="298"/>
        <end position="357"/>
    </location>
</feature>